<comment type="caution">
    <text evidence="4">The sequence shown here is derived from an EMBL/GenBank/DDBJ whole genome shotgun (WGS) entry which is preliminary data.</text>
</comment>
<dbReference type="PANTHER" id="PTHR34605:SF3">
    <property type="entry name" value="P CELL-TYPE AGGLUTINATION PROTEIN MAP4-LIKE-RELATED"/>
    <property type="match status" value="1"/>
</dbReference>
<dbReference type="Gene3D" id="1.10.443.10">
    <property type="entry name" value="Intergrase catalytic core"/>
    <property type="match status" value="1"/>
</dbReference>
<keyword evidence="2" id="KW-0233">DNA recombination</keyword>
<organism evidence="4 5">
    <name type="scientific">Acidisoma cellulosilyticum</name>
    <dbReference type="NCBI Taxonomy" id="2802395"/>
    <lineage>
        <taxon>Bacteria</taxon>
        <taxon>Pseudomonadati</taxon>
        <taxon>Pseudomonadota</taxon>
        <taxon>Alphaproteobacteria</taxon>
        <taxon>Acetobacterales</taxon>
        <taxon>Acidocellaceae</taxon>
        <taxon>Acidisoma</taxon>
    </lineage>
</organism>
<gene>
    <name evidence="4" type="ORF">ACELLULO517_05060</name>
</gene>
<protein>
    <recommendedName>
        <fullName evidence="3">Integrase SAM-like N-terminal domain-containing protein</fullName>
    </recommendedName>
</protein>
<dbReference type="GO" id="GO:0003677">
    <property type="term" value="F:DNA binding"/>
    <property type="evidence" value="ECO:0007669"/>
    <property type="project" value="UniProtKB-KW"/>
</dbReference>
<sequence length="275" mass="30519">MNNFTRDMFFTATEGRTRAEGSSSIGAATEQAYQHDWMRFSQWCAENHESELPAHPRSVSLFLASEKGTGAGLATLNRRIAAISYMHRNNDLPSPMIHEEAPLIRAMIARPKVTTVRRIVQRPSIHIWQEIVEAIGEDAPEDLRDRAILSLHVSGAFRLLELARLAFPQVRFDRSSAQIHLGRFRSHTARGSSAITIMDDQLLNPVSHLRRWMDACPTQSGSLFRHAGDGRITDKPLTESEIAAIITGRANASGYDAKPPEGGGLFQVRQVAAQS</sequence>
<evidence type="ECO:0000256" key="2">
    <source>
        <dbReference type="ARBA" id="ARBA00023172"/>
    </source>
</evidence>
<keyword evidence="1" id="KW-0238">DNA-binding</keyword>
<dbReference type="SUPFAM" id="SSF47823">
    <property type="entry name" value="lambda integrase-like, N-terminal domain"/>
    <property type="match status" value="1"/>
</dbReference>
<feature type="domain" description="Integrase SAM-like N-terminal" evidence="3">
    <location>
        <begin position="27"/>
        <end position="87"/>
    </location>
</feature>
<dbReference type="InterPro" id="IPR013762">
    <property type="entry name" value="Integrase-like_cat_sf"/>
</dbReference>
<dbReference type="InterPro" id="IPR052925">
    <property type="entry name" value="Phage_Integrase-like_Recomb"/>
</dbReference>
<dbReference type="InterPro" id="IPR011010">
    <property type="entry name" value="DNA_brk_join_enz"/>
</dbReference>
<dbReference type="InterPro" id="IPR010998">
    <property type="entry name" value="Integrase_recombinase_N"/>
</dbReference>
<dbReference type="RefSeq" id="WP_227306226.1">
    <property type="nucleotide sequence ID" value="NZ_JAESVA010000002.1"/>
</dbReference>
<evidence type="ECO:0000259" key="3">
    <source>
        <dbReference type="Pfam" id="PF02899"/>
    </source>
</evidence>
<evidence type="ECO:0000256" key="1">
    <source>
        <dbReference type="ARBA" id="ARBA00023125"/>
    </source>
</evidence>
<dbReference type="PANTHER" id="PTHR34605">
    <property type="entry name" value="PHAGE_INTEGRASE DOMAIN-CONTAINING PROTEIN"/>
    <property type="match status" value="1"/>
</dbReference>
<accession>A0A963YZ82</accession>
<dbReference type="InterPro" id="IPR004107">
    <property type="entry name" value="Integrase_SAM-like_N"/>
</dbReference>
<reference evidence="4 5" key="1">
    <citation type="journal article" date="2021" name="Microorganisms">
        <title>Acidisoma silvae sp. nov. and Acidisomacellulosilytica sp. nov., Two Acidophilic Bacteria Isolated from Decaying Wood, Hydrolyzing Cellulose and Producing Poly-3-hydroxybutyrate.</title>
        <authorList>
            <person name="Mieszkin S."/>
            <person name="Pouder E."/>
            <person name="Uroz S."/>
            <person name="Simon-Colin C."/>
            <person name="Alain K."/>
        </authorList>
    </citation>
    <scope>NUCLEOTIDE SEQUENCE [LARGE SCALE GENOMIC DNA]</scope>
    <source>
        <strain evidence="4 5">HW T5.17</strain>
    </source>
</reference>
<evidence type="ECO:0000313" key="5">
    <source>
        <dbReference type="Proteomes" id="UP000721844"/>
    </source>
</evidence>
<dbReference type="Gene3D" id="1.10.150.130">
    <property type="match status" value="1"/>
</dbReference>
<evidence type="ECO:0000313" key="4">
    <source>
        <dbReference type="EMBL" id="MCB8879594.1"/>
    </source>
</evidence>
<name>A0A963YZ82_9PROT</name>
<dbReference type="Proteomes" id="UP000721844">
    <property type="component" value="Unassembled WGS sequence"/>
</dbReference>
<dbReference type="EMBL" id="JAESVA010000002">
    <property type="protein sequence ID" value="MCB8879594.1"/>
    <property type="molecule type" value="Genomic_DNA"/>
</dbReference>
<dbReference type="AlphaFoldDB" id="A0A963YZ82"/>
<keyword evidence="5" id="KW-1185">Reference proteome</keyword>
<proteinExistence type="predicted"/>
<dbReference type="GO" id="GO:0015074">
    <property type="term" value="P:DNA integration"/>
    <property type="evidence" value="ECO:0007669"/>
    <property type="project" value="InterPro"/>
</dbReference>
<dbReference type="SUPFAM" id="SSF56349">
    <property type="entry name" value="DNA breaking-rejoining enzymes"/>
    <property type="match status" value="1"/>
</dbReference>
<dbReference type="GO" id="GO:0006310">
    <property type="term" value="P:DNA recombination"/>
    <property type="evidence" value="ECO:0007669"/>
    <property type="project" value="UniProtKB-KW"/>
</dbReference>
<dbReference type="Pfam" id="PF02899">
    <property type="entry name" value="Phage_int_SAM_1"/>
    <property type="match status" value="1"/>
</dbReference>